<name>A0A3D8P5H1_9THEO</name>
<dbReference type="EMBL" id="QSLN01000003">
    <property type="protein sequence ID" value="RDV83911.1"/>
    <property type="molecule type" value="Genomic_DNA"/>
</dbReference>
<evidence type="ECO:0000313" key="2">
    <source>
        <dbReference type="Proteomes" id="UP000256329"/>
    </source>
</evidence>
<organism evidence="1 2">
    <name type="scientific">Ammonifex thiophilus</name>
    <dbReference type="NCBI Taxonomy" id="444093"/>
    <lineage>
        <taxon>Bacteria</taxon>
        <taxon>Bacillati</taxon>
        <taxon>Bacillota</taxon>
        <taxon>Clostridia</taxon>
        <taxon>Thermoanaerobacterales</taxon>
        <taxon>Thermoanaerobacteraceae</taxon>
        <taxon>Ammonifex</taxon>
    </lineage>
</organism>
<reference evidence="1 2" key="1">
    <citation type="submission" date="2018-08" db="EMBL/GenBank/DDBJ databases">
        <title>Form III RuBisCO-mediated autotrophy in Thermodesulfobium bacteria.</title>
        <authorList>
            <person name="Toshchakov S.V."/>
            <person name="Kublanov I.V."/>
            <person name="Frolov E."/>
            <person name="Bonch-Osmolovskaya E.A."/>
            <person name="Tourova T.P."/>
            <person name="Chernych N.A."/>
            <person name="Lebedinsky A.V."/>
        </authorList>
    </citation>
    <scope>NUCLEOTIDE SEQUENCE [LARGE SCALE GENOMIC DNA]</scope>
    <source>
        <strain evidence="1 2">SR</strain>
    </source>
</reference>
<dbReference type="AlphaFoldDB" id="A0A3D8P5H1"/>
<sequence length="61" mass="7312">MRRKENLPEFKSVQEMAEFWDTHSVADYWDQLEPEEIELAPELAARAARKCADKERTETWE</sequence>
<comment type="caution">
    <text evidence="1">The sequence shown here is derived from an EMBL/GenBank/DDBJ whole genome shotgun (WGS) entry which is preliminary data.</text>
</comment>
<gene>
    <name evidence="1" type="ORF">DXX99_03490</name>
</gene>
<dbReference type="InterPro" id="IPR022148">
    <property type="entry name" value="CopG_antitoxin"/>
</dbReference>
<dbReference type="RefSeq" id="WP_115792130.1">
    <property type="nucleotide sequence ID" value="NZ_QSLN01000003.1"/>
</dbReference>
<evidence type="ECO:0000313" key="1">
    <source>
        <dbReference type="EMBL" id="RDV83911.1"/>
    </source>
</evidence>
<protein>
    <submittedName>
        <fullName evidence="1">Uncharacterized protein</fullName>
    </submittedName>
</protein>
<dbReference type="OrthoDB" id="1809616at2"/>
<proteinExistence type="predicted"/>
<keyword evidence="2" id="KW-1185">Reference proteome</keyword>
<accession>A0A3D8P5H1</accession>
<dbReference type="Pfam" id="PF12441">
    <property type="entry name" value="CopG_antitoxin"/>
    <property type="match status" value="1"/>
</dbReference>
<dbReference type="Proteomes" id="UP000256329">
    <property type="component" value="Unassembled WGS sequence"/>
</dbReference>